<organism evidence="1 2">
    <name type="scientific">Slackia exigua (strain ATCC 700122 / DSM 15923 / CIP 105133 / JCM 11022 / KCTC 5966 / S-7)</name>
    <dbReference type="NCBI Taxonomy" id="649764"/>
    <lineage>
        <taxon>Bacteria</taxon>
        <taxon>Bacillati</taxon>
        <taxon>Actinomycetota</taxon>
        <taxon>Coriobacteriia</taxon>
        <taxon>Eggerthellales</taxon>
        <taxon>Eggerthellaceae</taxon>
        <taxon>Slackia</taxon>
    </lineage>
</organism>
<accession>D0WGJ0</accession>
<dbReference type="Proteomes" id="UP000006001">
    <property type="component" value="Unassembled WGS sequence"/>
</dbReference>
<protein>
    <submittedName>
        <fullName evidence="1">Uncharacterized protein</fullName>
    </submittedName>
</protein>
<dbReference type="AlphaFoldDB" id="D0WGJ0"/>
<keyword evidence="2" id="KW-1185">Reference proteome</keyword>
<reference evidence="1" key="1">
    <citation type="submission" date="2009-10" db="EMBL/GenBank/DDBJ databases">
        <authorList>
            <person name="Weinstock G."/>
            <person name="Sodergren E."/>
            <person name="Clifton S."/>
            <person name="Fulton L."/>
            <person name="Fulton B."/>
            <person name="Courtney L."/>
            <person name="Fronick C."/>
            <person name="Harrison M."/>
            <person name="Strong C."/>
            <person name="Farmer C."/>
            <person name="Delahaunty K."/>
            <person name="Markovic C."/>
            <person name="Hall O."/>
            <person name="Minx P."/>
            <person name="Tomlinson C."/>
            <person name="Mitreva M."/>
            <person name="Nelson J."/>
            <person name="Hou S."/>
            <person name="Wollam A."/>
            <person name="Pepin K.H."/>
            <person name="Johnson M."/>
            <person name="Bhonagiri V."/>
            <person name="Nash W.E."/>
            <person name="Warren W."/>
            <person name="Chinwalla A."/>
            <person name="Mardis E.R."/>
            <person name="Wilson R.K."/>
        </authorList>
    </citation>
    <scope>NUCLEOTIDE SEQUENCE [LARGE SCALE GENOMIC DNA]</scope>
    <source>
        <strain evidence="1">ATCC 700122</strain>
    </source>
</reference>
<name>D0WGJ0_SLAES</name>
<gene>
    <name evidence="1" type="ORF">HMPREF0762_00944</name>
</gene>
<dbReference type="EMBL" id="ACUX02000006">
    <property type="protein sequence ID" value="EEZ61603.1"/>
    <property type="molecule type" value="Genomic_DNA"/>
</dbReference>
<dbReference type="HOGENOM" id="CLU_2791740_0_0_11"/>
<proteinExistence type="predicted"/>
<sequence>MDGGRHGRAPSLDHAAVAVPTYSHCPKGAANPACLRSTATAAHRMERLRKAFLSCRARATDRLETPSR</sequence>
<comment type="caution">
    <text evidence="1">The sequence shown here is derived from an EMBL/GenBank/DDBJ whole genome shotgun (WGS) entry which is preliminary data.</text>
</comment>
<evidence type="ECO:0000313" key="2">
    <source>
        <dbReference type="Proteomes" id="UP000006001"/>
    </source>
</evidence>
<evidence type="ECO:0000313" key="1">
    <source>
        <dbReference type="EMBL" id="EEZ61603.1"/>
    </source>
</evidence>